<dbReference type="RefSeq" id="WP_112373681.1">
    <property type="nucleotide sequence ID" value="NZ_CP069793.1"/>
</dbReference>
<name>A0A2X2KNC6_SPHMU</name>
<dbReference type="InterPro" id="IPR024607">
    <property type="entry name" value="Sulfatase_CS"/>
</dbReference>
<gene>
    <name evidence="4" type="primary">atsA_1</name>
    <name evidence="4" type="ORF">NCTC11343_00419</name>
</gene>
<comment type="similarity">
    <text evidence="1">Belongs to the sulfatase family.</text>
</comment>
<keyword evidence="2 4" id="KW-0378">Hydrolase</keyword>
<evidence type="ECO:0000259" key="3">
    <source>
        <dbReference type="Pfam" id="PF16347"/>
    </source>
</evidence>
<dbReference type="InterPro" id="IPR032506">
    <property type="entry name" value="SGSH_C"/>
</dbReference>
<evidence type="ECO:0000313" key="5">
    <source>
        <dbReference type="Proteomes" id="UP000251241"/>
    </source>
</evidence>
<accession>A0A2X2KNC6</accession>
<proteinExistence type="inferred from homology"/>
<dbReference type="Pfam" id="PF16347">
    <property type="entry name" value="SGSH_C"/>
    <property type="match status" value="1"/>
</dbReference>
<dbReference type="InterPro" id="IPR017850">
    <property type="entry name" value="Alkaline_phosphatase_core_sf"/>
</dbReference>
<dbReference type="PROSITE" id="PS00523">
    <property type="entry name" value="SULFATASE_1"/>
    <property type="match status" value="1"/>
</dbReference>
<sequence length="510" mass="59537">MKVRIFLFAVIATFLHKNTFAQKKPNIIIIISDDHAYQAIGAYGSKYGKTPQIDRIAAQGALFKNAFVNNSICGPSRATLLTGKYSHKNGFKDNETSEFDFSQDLFVKQLQNVGYNTAWVGKIHLGDKLQGFNYYDILVGQGTYFNPDFISKEGRKRTEGYVSDIVTEKAIDWLDTVDAEKPFCLIIGHKATHRTWMPDPKDFGSYDSVNFTLPATFYDNYRSRPAAALQEMSIDKDMKMGYDLKMFNSLEDMMADGNFKRMNQAQKDSYIAYYRPIYEQLKQGNLTGKQLAEWKFRRYMIDYLNTAQSMDRNIGKVLDYLDRKSLAENTIVIYLSDQGFYMGEHGWFDKRWMYEESFRTPMVMRYPALLHAKSTINAKIVNADIAPTLLELAAIKKPKDMQGESFVHVLKNNKEEHRKDLFYHYFENGEHAVSPHFGVRDDRYKLIRYYKRIENWELFDLQKDPNELHNVYKDPAYQSVVKRMKKKLITQMRQFDDKEAEAIYKINIDQ</sequence>
<dbReference type="Gene3D" id="3.40.720.10">
    <property type="entry name" value="Alkaline Phosphatase, subunit A"/>
    <property type="match status" value="1"/>
</dbReference>
<evidence type="ECO:0000256" key="2">
    <source>
        <dbReference type="ARBA" id="ARBA00022801"/>
    </source>
</evidence>
<dbReference type="SUPFAM" id="SSF53649">
    <property type="entry name" value="Alkaline phosphatase-like"/>
    <property type="match status" value="1"/>
</dbReference>
<reference evidence="4 5" key="1">
    <citation type="submission" date="2018-06" db="EMBL/GenBank/DDBJ databases">
        <authorList>
            <consortium name="Pathogen Informatics"/>
            <person name="Doyle S."/>
        </authorList>
    </citation>
    <scope>NUCLEOTIDE SEQUENCE [LARGE SCALE GENOMIC DNA]</scope>
    <source>
        <strain evidence="4 5">NCTC11343</strain>
    </source>
</reference>
<evidence type="ECO:0000256" key="1">
    <source>
        <dbReference type="ARBA" id="ARBA00008779"/>
    </source>
</evidence>
<organism evidence="4 5">
    <name type="scientific">Sphingobacterium multivorum</name>
    <dbReference type="NCBI Taxonomy" id="28454"/>
    <lineage>
        <taxon>Bacteria</taxon>
        <taxon>Pseudomonadati</taxon>
        <taxon>Bacteroidota</taxon>
        <taxon>Sphingobacteriia</taxon>
        <taxon>Sphingobacteriales</taxon>
        <taxon>Sphingobacteriaceae</taxon>
        <taxon>Sphingobacterium</taxon>
    </lineage>
</organism>
<dbReference type="Proteomes" id="UP000251241">
    <property type="component" value="Unassembled WGS sequence"/>
</dbReference>
<evidence type="ECO:0000313" key="4">
    <source>
        <dbReference type="EMBL" id="SPZ83899.1"/>
    </source>
</evidence>
<dbReference type="GO" id="GO:0004065">
    <property type="term" value="F:arylsulfatase activity"/>
    <property type="evidence" value="ECO:0007669"/>
    <property type="project" value="UniProtKB-EC"/>
</dbReference>
<feature type="domain" description="N-sulphoglucosamine sulphohydrolase C-terminal" evidence="3">
    <location>
        <begin position="343"/>
        <end position="492"/>
    </location>
</feature>
<dbReference type="GeneID" id="97179111"/>
<protein>
    <submittedName>
        <fullName evidence="4">Arylsulfatase</fullName>
        <ecNumber evidence="4">3.1.6.1</ecNumber>
    </submittedName>
</protein>
<dbReference type="EC" id="3.1.6.1" evidence="4"/>
<dbReference type="PANTHER" id="PTHR43108">
    <property type="entry name" value="N-ACETYLGLUCOSAMINE-6-SULFATASE FAMILY MEMBER"/>
    <property type="match status" value="1"/>
</dbReference>
<dbReference type="PANTHER" id="PTHR43108:SF6">
    <property type="entry name" value="N-SULPHOGLUCOSAMINE SULPHOHYDROLASE"/>
    <property type="match status" value="1"/>
</dbReference>
<dbReference type="CDD" id="cd16031">
    <property type="entry name" value="G6S_like"/>
    <property type="match status" value="1"/>
</dbReference>
<dbReference type="EMBL" id="UAUU01000002">
    <property type="protein sequence ID" value="SPZ83899.1"/>
    <property type="molecule type" value="Genomic_DNA"/>
</dbReference>
<dbReference type="AlphaFoldDB" id="A0A2X2KNC6"/>